<organism evidence="1 2">
    <name type="scientific">Blautia obeum</name>
    <dbReference type="NCBI Taxonomy" id="40520"/>
    <lineage>
        <taxon>Bacteria</taxon>
        <taxon>Bacillati</taxon>
        <taxon>Bacillota</taxon>
        <taxon>Clostridia</taxon>
        <taxon>Lachnospirales</taxon>
        <taxon>Lachnospiraceae</taxon>
        <taxon>Blautia</taxon>
    </lineage>
</organism>
<dbReference type="AlphaFoldDB" id="A0A414K4W3"/>
<gene>
    <name evidence="1" type="ORF">DW723_16875</name>
</gene>
<name>A0A414K4W3_9FIRM</name>
<reference evidence="1 2" key="1">
    <citation type="submission" date="2018-08" db="EMBL/GenBank/DDBJ databases">
        <title>A genome reference for cultivated species of the human gut microbiota.</title>
        <authorList>
            <person name="Zou Y."/>
            <person name="Xue W."/>
            <person name="Luo G."/>
        </authorList>
    </citation>
    <scope>NUCLEOTIDE SEQUENCE [LARGE SCALE GENOMIC DNA]</scope>
    <source>
        <strain evidence="1 2">AM27-32LB</strain>
    </source>
</reference>
<dbReference type="RefSeq" id="WP_151190457.1">
    <property type="nucleotide sequence ID" value="NZ_JAQEBC010000002.1"/>
</dbReference>
<proteinExistence type="predicted"/>
<evidence type="ECO:0000313" key="1">
    <source>
        <dbReference type="EMBL" id="RHE69265.1"/>
    </source>
</evidence>
<dbReference type="EMBL" id="QSKO01000042">
    <property type="protein sequence ID" value="RHE69265.1"/>
    <property type="molecule type" value="Genomic_DNA"/>
</dbReference>
<dbReference type="Proteomes" id="UP000283928">
    <property type="component" value="Unassembled WGS sequence"/>
</dbReference>
<evidence type="ECO:0000313" key="2">
    <source>
        <dbReference type="Proteomes" id="UP000283928"/>
    </source>
</evidence>
<accession>A0A414K4W3</accession>
<sequence length="81" mass="9397">MREKIIDAIFDSWCEDGDTDFIRQRKDEATQAIDHLGITKKEKNDMHNTVADLPCDVEERAFKDGLHYGIDLMTGRMFDGY</sequence>
<comment type="caution">
    <text evidence="1">The sequence shown here is derived from an EMBL/GenBank/DDBJ whole genome shotgun (WGS) entry which is preliminary data.</text>
</comment>
<protein>
    <submittedName>
        <fullName evidence="1">Uncharacterized protein</fullName>
    </submittedName>
</protein>